<evidence type="ECO:0000256" key="1">
    <source>
        <dbReference type="ARBA" id="ARBA00023015"/>
    </source>
</evidence>
<evidence type="ECO:0000313" key="6">
    <source>
        <dbReference type="Proteomes" id="UP000551501"/>
    </source>
</evidence>
<organism evidence="5 6">
    <name type="scientific">Gordonia humi</name>
    <dbReference type="NCBI Taxonomy" id="686429"/>
    <lineage>
        <taxon>Bacteria</taxon>
        <taxon>Bacillati</taxon>
        <taxon>Actinomycetota</taxon>
        <taxon>Actinomycetes</taxon>
        <taxon>Mycobacteriales</taxon>
        <taxon>Gordoniaceae</taxon>
        <taxon>Gordonia</taxon>
    </lineage>
</organism>
<protein>
    <submittedName>
        <fullName evidence="5">AraC-like DNA-binding protein</fullName>
    </submittedName>
</protein>
<feature type="domain" description="HTH araC/xylS-type" evidence="4">
    <location>
        <begin position="203"/>
        <end position="302"/>
    </location>
</feature>
<accession>A0A840EYP4</accession>
<evidence type="ECO:0000256" key="2">
    <source>
        <dbReference type="ARBA" id="ARBA00023125"/>
    </source>
</evidence>
<dbReference type="PANTHER" id="PTHR46796">
    <property type="entry name" value="HTH-TYPE TRANSCRIPTIONAL ACTIVATOR RHAS-RELATED"/>
    <property type="match status" value="1"/>
</dbReference>
<dbReference type="InterPro" id="IPR018060">
    <property type="entry name" value="HTH_AraC"/>
</dbReference>
<reference evidence="5 6" key="1">
    <citation type="submission" date="2020-08" db="EMBL/GenBank/DDBJ databases">
        <title>Sequencing the genomes of 1000 actinobacteria strains.</title>
        <authorList>
            <person name="Klenk H.-P."/>
        </authorList>
    </citation>
    <scope>NUCLEOTIDE SEQUENCE [LARGE SCALE GENOMIC DNA]</scope>
    <source>
        <strain evidence="5 6">DSM 45298</strain>
    </source>
</reference>
<dbReference type="PANTHER" id="PTHR46796:SF6">
    <property type="entry name" value="ARAC SUBFAMILY"/>
    <property type="match status" value="1"/>
</dbReference>
<evidence type="ECO:0000313" key="5">
    <source>
        <dbReference type="EMBL" id="MBB4134896.1"/>
    </source>
</evidence>
<dbReference type="SMART" id="SM00342">
    <property type="entry name" value="HTH_ARAC"/>
    <property type="match status" value="1"/>
</dbReference>
<dbReference type="GO" id="GO:0003700">
    <property type="term" value="F:DNA-binding transcription factor activity"/>
    <property type="evidence" value="ECO:0007669"/>
    <property type="project" value="InterPro"/>
</dbReference>
<dbReference type="AlphaFoldDB" id="A0A840EYP4"/>
<dbReference type="Gene3D" id="1.10.10.60">
    <property type="entry name" value="Homeodomain-like"/>
    <property type="match status" value="1"/>
</dbReference>
<evidence type="ECO:0000256" key="3">
    <source>
        <dbReference type="ARBA" id="ARBA00023163"/>
    </source>
</evidence>
<keyword evidence="3" id="KW-0804">Transcription</keyword>
<comment type="caution">
    <text evidence="5">The sequence shown here is derived from an EMBL/GenBank/DDBJ whole genome shotgun (WGS) entry which is preliminary data.</text>
</comment>
<dbReference type="InterPro" id="IPR020449">
    <property type="entry name" value="Tscrpt_reg_AraC-type_HTH"/>
</dbReference>
<dbReference type="EMBL" id="JACIFP010000001">
    <property type="protein sequence ID" value="MBB4134896.1"/>
    <property type="molecule type" value="Genomic_DNA"/>
</dbReference>
<name>A0A840EYP4_9ACTN</name>
<dbReference type="InterPro" id="IPR009057">
    <property type="entry name" value="Homeodomain-like_sf"/>
</dbReference>
<dbReference type="PROSITE" id="PS01124">
    <property type="entry name" value="HTH_ARAC_FAMILY_2"/>
    <property type="match status" value="1"/>
</dbReference>
<dbReference type="Proteomes" id="UP000551501">
    <property type="component" value="Unassembled WGS sequence"/>
</dbReference>
<dbReference type="InterPro" id="IPR050204">
    <property type="entry name" value="AraC_XylS_family_regulators"/>
</dbReference>
<dbReference type="GO" id="GO:0043565">
    <property type="term" value="F:sequence-specific DNA binding"/>
    <property type="evidence" value="ECO:0007669"/>
    <property type="project" value="InterPro"/>
</dbReference>
<dbReference type="SUPFAM" id="SSF46689">
    <property type="entry name" value="Homeodomain-like"/>
    <property type="match status" value="1"/>
</dbReference>
<dbReference type="InterPro" id="IPR018062">
    <property type="entry name" value="HTH_AraC-typ_CS"/>
</dbReference>
<proteinExistence type="predicted"/>
<keyword evidence="6" id="KW-1185">Reference proteome</keyword>
<dbReference type="PRINTS" id="PR00032">
    <property type="entry name" value="HTHARAC"/>
</dbReference>
<keyword evidence="2 5" id="KW-0238">DNA-binding</keyword>
<dbReference type="Pfam" id="PF12833">
    <property type="entry name" value="HTH_18"/>
    <property type="match status" value="1"/>
</dbReference>
<evidence type="ECO:0000259" key="4">
    <source>
        <dbReference type="PROSITE" id="PS01124"/>
    </source>
</evidence>
<dbReference type="PROSITE" id="PS00041">
    <property type="entry name" value="HTH_ARAC_FAMILY_1"/>
    <property type="match status" value="1"/>
</dbReference>
<keyword evidence="1" id="KW-0805">Transcription regulation</keyword>
<sequence>MVEPCTAWPSTKPYEIYDGIVLSSSTDEPLRSVQYSRRLSMMSSFCVLVSPVRIERANVAGDADERDRLIVSVSGFRGDSVVAQNGRENRYGSGDLAVVSTQAPFVHTTSAIRDAAGLVIPFTALGRFRYLAERPRREMGGRTPLARAAAGFVRRFAIDSAVAGARVSSDAELAVIDLLAAALAELTLDGRYSLQDDRLFNRQAASDLIARRYRDPSFTTDMIAEELHMSRRHVYRLFEDFGSSPAELIAEARVEAGRKMLDENPWMQIGDIATASGFRSLATFRNQFKTRYGVSPLEYRERIAGPVRERC</sequence>
<gene>
    <name evidence="5" type="ORF">BKA16_001448</name>
</gene>